<sequence>MVHRKTEYCKKYRYPLPDSVYDAYKTLMRYRAERRRLEHQHVPLPWEYTELAHSNSSSGDSEQFANVAPSNGPLKAWYKPPSVASDPGMAAKPRVAMAAKPRVAMATEELARWQSHATQTSKHGGRGSPARRDQATRTYDGVARERDPPTREVAVQTPERWHIRDADDDVDDNKDDDDDLRCRRGREVVRRLDYENGDECCQPRSMHRVRPSSAPRERTRSVRSVSRPRSAVHERKCPHTPQTPLFLPYAASGEQASVTGDQKTYNVYADTKDIHKAALRAQKRRASQRQEGTRPRSASAVDDRRRHGAAWNENLSSIWQPIRRQSEYQSRFSAYNGHTWR</sequence>
<dbReference type="RefSeq" id="XP_014672468.1">
    <property type="nucleotide sequence ID" value="XM_014816982.1"/>
</dbReference>
<feature type="region of interest" description="Disordered" evidence="1">
    <location>
        <begin position="113"/>
        <end position="180"/>
    </location>
</feature>
<dbReference type="Proteomes" id="UP000695022">
    <property type="component" value="Unplaced"/>
</dbReference>
<feature type="region of interest" description="Disordered" evidence="1">
    <location>
        <begin position="282"/>
        <end position="306"/>
    </location>
</feature>
<dbReference type="PANTHER" id="PTHR31022:SF4">
    <property type="entry name" value="CENTRIOLE, CILIA AND SPINDLE-ASSOCIATED PROTEIN"/>
    <property type="match status" value="1"/>
</dbReference>
<gene>
    <name evidence="3" type="primary">LOC106812959</name>
</gene>
<evidence type="ECO:0000313" key="3">
    <source>
        <dbReference type="RefSeq" id="XP_014672468.1"/>
    </source>
</evidence>
<reference evidence="3" key="1">
    <citation type="submission" date="2025-08" db="UniProtKB">
        <authorList>
            <consortium name="RefSeq"/>
        </authorList>
    </citation>
    <scope>IDENTIFICATION</scope>
</reference>
<dbReference type="InterPro" id="IPR029774">
    <property type="entry name" value="CSAP"/>
</dbReference>
<feature type="compositionally biased region" description="Acidic residues" evidence="1">
    <location>
        <begin position="166"/>
        <end position="179"/>
    </location>
</feature>
<name>A0ABM1EJU7_PRICU</name>
<dbReference type="GeneID" id="106812959"/>
<protein>
    <submittedName>
        <fullName evidence="3">Centriole, cilia and spindle-associated protein-like</fullName>
    </submittedName>
</protein>
<dbReference type="Pfam" id="PF15748">
    <property type="entry name" value="CCSAP"/>
    <property type="match status" value="1"/>
</dbReference>
<proteinExistence type="predicted"/>
<dbReference type="PANTHER" id="PTHR31022">
    <property type="entry name" value="CENTRIOLE, CILIA AND SPINDLE-ASSOCIATED PROTEIN"/>
    <property type="match status" value="1"/>
</dbReference>
<evidence type="ECO:0000313" key="2">
    <source>
        <dbReference type="Proteomes" id="UP000695022"/>
    </source>
</evidence>
<feature type="region of interest" description="Disordered" evidence="1">
    <location>
        <begin position="203"/>
        <end position="243"/>
    </location>
</feature>
<accession>A0ABM1EJU7</accession>
<keyword evidence="2" id="KW-1185">Reference proteome</keyword>
<organism evidence="2 3">
    <name type="scientific">Priapulus caudatus</name>
    <name type="common">Priapulid worm</name>
    <dbReference type="NCBI Taxonomy" id="37621"/>
    <lineage>
        <taxon>Eukaryota</taxon>
        <taxon>Metazoa</taxon>
        <taxon>Ecdysozoa</taxon>
        <taxon>Scalidophora</taxon>
        <taxon>Priapulida</taxon>
        <taxon>Priapulimorpha</taxon>
        <taxon>Priapulimorphida</taxon>
        <taxon>Priapulidae</taxon>
        <taxon>Priapulus</taxon>
    </lineage>
</organism>
<evidence type="ECO:0000256" key="1">
    <source>
        <dbReference type="SAM" id="MobiDB-lite"/>
    </source>
</evidence>